<dbReference type="Proteomes" id="UP001597145">
    <property type="component" value="Unassembled WGS sequence"/>
</dbReference>
<keyword evidence="7" id="KW-1015">Disulfide bond</keyword>
<dbReference type="Pfam" id="PF00355">
    <property type="entry name" value="Rieske"/>
    <property type="match status" value="1"/>
</dbReference>
<dbReference type="InterPro" id="IPR005805">
    <property type="entry name" value="Rieske_Fe-S_prot_C"/>
</dbReference>
<dbReference type="SUPFAM" id="SSF50022">
    <property type="entry name" value="ISP domain"/>
    <property type="match status" value="1"/>
</dbReference>
<evidence type="ECO:0000256" key="9">
    <source>
        <dbReference type="ARBA" id="ARBA00034078"/>
    </source>
</evidence>
<evidence type="ECO:0000256" key="1">
    <source>
        <dbReference type="ARBA" id="ARBA00002494"/>
    </source>
</evidence>
<name>A0ABW4FSP5_9PSEU</name>
<keyword evidence="3" id="KW-0001">2Fe-2S</keyword>
<proteinExistence type="predicted"/>
<evidence type="ECO:0000256" key="7">
    <source>
        <dbReference type="ARBA" id="ARBA00023157"/>
    </source>
</evidence>
<evidence type="ECO:0000313" key="12">
    <source>
        <dbReference type="Proteomes" id="UP001597145"/>
    </source>
</evidence>
<evidence type="ECO:0000256" key="5">
    <source>
        <dbReference type="ARBA" id="ARBA00023004"/>
    </source>
</evidence>
<reference evidence="12" key="1">
    <citation type="journal article" date="2019" name="Int. J. Syst. Evol. Microbiol.">
        <title>The Global Catalogue of Microorganisms (GCM) 10K type strain sequencing project: providing services to taxonomists for standard genome sequencing and annotation.</title>
        <authorList>
            <consortium name="The Broad Institute Genomics Platform"/>
            <consortium name="The Broad Institute Genome Sequencing Center for Infectious Disease"/>
            <person name="Wu L."/>
            <person name="Ma J."/>
        </authorList>
    </citation>
    <scope>NUCLEOTIDE SEQUENCE [LARGE SCALE GENOMIC DNA]</scope>
    <source>
        <strain evidence="12">JCM 12165</strain>
    </source>
</reference>
<evidence type="ECO:0000256" key="6">
    <source>
        <dbReference type="ARBA" id="ARBA00023014"/>
    </source>
</evidence>
<comment type="caution">
    <text evidence="11">The sequence shown here is derived from an EMBL/GenBank/DDBJ whole genome shotgun (WGS) entry which is preliminary data.</text>
</comment>
<dbReference type="RefSeq" id="WP_343983014.1">
    <property type="nucleotide sequence ID" value="NZ_BAAAJG010000016.1"/>
</dbReference>
<accession>A0ABW4FSP5</accession>
<sequence>MSASDSVPVSRRAVVLGAGAAAVGVGALVAGCSTVETPGGTPVSSDDPAGTPVGQVSDVPVGSARIFDAVGVVVSQATPGSFAAFSTTCPHQGCAVSAVEGTSIVCPCHGSRFALDGNVTTGPAPRGLDSRPITVANGEITLS</sequence>
<evidence type="ECO:0000313" key="11">
    <source>
        <dbReference type="EMBL" id="MFD1532966.1"/>
    </source>
</evidence>
<dbReference type="PRINTS" id="PR00162">
    <property type="entry name" value="RIESKE"/>
</dbReference>
<keyword evidence="4" id="KW-0479">Metal-binding</keyword>
<keyword evidence="6" id="KW-0411">Iron-sulfur</keyword>
<keyword evidence="5" id="KW-0408">Iron</keyword>
<dbReference type="InterPro" id="IPR036922">
    <property type="entry name" value="Rieske_2Fe-2S_sf"/>
</dbReference>
<dbReference type="InterPro" id="IPR017941">
    <property type="entry name" value="Rieske_2Fe-2S"/>
</dbReference>
<dbReference type="Gene3D" id="2.102.10.10">
    <property type="entry name" value="Rieske [2Fe-2S] iron-sulphur domain"/>
    <property type="match status" value="1"/>
</dbReference>
<dbReference type="PANTHER" id="PTHR10134">
    <property type="entry name" value="CYTOCHROME B-C1 COMPLEX SUBUNIT RIESKE, MITOCHONDRIAL"/>
    <property type="match status" value="1"/>
</dbReference>
<keyword evidence="12" id="KW-1185">Reference proteome</keyword>
<dbReference type="InterPro" id="IPR014349">
    <property type="entry name" value="Rieske_Fe-S_prot"/>
</dbReference>
<evidence type="ECO:0000259" key="10">
    <source>
        <dbReference type="PROSITE" id="PS51296"/>
    </source>
</evidence>
<dbReference type="CDD" id="cd03467">
    <property type="entry name" value="Rieske"/>
    <property type="match status" value="1"/>
</dbReference>
<evidence type="ECO:0000256" key="2">
    <source>
        <dbReference type="ARBA" id="ARBA00015816"/>
    </source>
</evidence>
<evidence type="ECO:0000256" key="8">
    <source>
        <dbReference type="ARBA" id="ARBA00029586"/>
    </source>
</evidence>
<evidence type="ECO:0000256" key="4">
    <source>
        <dbReference type="ARBA" id="ARBA00022723"/>
    </source>
</evidence>
<dbReference type="EMBL" id="JBHUCP010000023">
    <property type="protein sequence ID" value="MFD1532966.1"/>
    <property type="molecule type" value="Genomic_DNA"/>
</dbReference>
<dbReference type="PROSITE" id="PS51296">
    <property type="entry name" value="RIESKE"/>
    <property type="match status" value="1"/>
</dbReference>
<comment type="cofactor">
    <cofactor evidence="9">
        <name>[2Fe-2S] cluster</name>
        <dbReference type="ChEBI" id="CHEBI:190135"/>
    </cofactor>
</comment>
<organism evidence="11 12">
    <name type="scientific">Pseudonocardia aurantiaca</name>
    <dbReference type="NCBI Taxonomy" id="75290"/>
    <lineage>
        <taxon>Bacteria</taxon>
        <taxon>Bacillati</taxon>
        <taxon>Actinomycetota</taxon>
        <taxon>Actinomycetes</taxon>
        <taxon>Pseudonocardiales</taxon>
        <taxon>Pseudonocardiaceae</taxon>
        <taxon>Pseudonocardia</taxon>
    </lineage>
</organism>
<evidence type="ECO:0000256" key="3">
    <source>
        <dbReference type="ARBA" id="ARBA00022714"/>
    </source>
</evidence>
<feature type="domain" description="Rieske" evidence="10">
    <location>
        <begin position="51"/>
        <end position="142"/>
    </location>
</feature>
<protein>
    <recommendedName>
        <fullName evidence="2">Cytochrome bc1 complex Rieske iron-sulfur subunit</fullName>
    </recommendedName>
    <alternativeName>
        <fullName evidence="8">Cytochrome bc1 reductase complex subunit QcrA</fullName>
    </alternativeName>
</protein>
<gene>
    <name evidence="11" type="ORF">ACFSCY_26430</name>
</gene>
<comment type="function">
    <text evidence="1">Iron-sulfur subunit of the cytochrome bc1 complex, an essential component of the respiratory electron transport chain required for ATP synthesis. The bc1 complex catalyzes the oxidation of menaquinol and the reduction of cytochrome c in the respiratory chain. The bc1 complex operates through a Q-cycle mechanism that couples electron transfer to generation of the proton gradient that drives ATP synthesis.</text>
</comment>